<dbReference type="PROSITE" id="PS00642">
    <property type="entry name" value="COMPLEX1_75K_2"/>
    <property type="match status" value="1"/>
</dbReference>
<dbReference type="OrthoDB" id="9810782at2"/>
<dbReference type="AlphaFoldDB" id="A0A369C979"/>
<comment type="cofactor">
    <cofactor evidence="13">
        <name>[2Fe-2S] cluster</name>
        <dbReference type="ChEBI" id="CHEBI:190135"/>
    </cofactor>
    <text evidence="13">Binds 1 [2Fe-2S] cluster per subunit.</text>
</comment>
<dbReference type="Gene3D" id="3.30.70.20">
    <property type="match status" value="1"/>
</dbReference>
<evidence type="ECO:0000259" key="14">
    <source>
        <dbReference type="PROSITE" id="PS51085"/>
    </source>
</evidence>
<dbReference type="InterPro" id="IPR009010">
    <property type="entry name" value="Asp_de-COase-like_dom_sf"/>
</dbReference>
<evidence type="ECO:0000256" key="11">
    <source>
        <dbReference type="ARBA" id="ARBA00026021"/>
    </source>
</evidence>
<dbReference type="InterPro" id="IPR050123">
    <property type="entry name" value="Prok_molybdopt-oxidoreductase"/>
</dbReference>
<dbReference type="InterPro" id="IPR001041">
    <property type="entry name" value="2Fe-2S_ferredoxin-type"/>
</dbReference>
<dbReference type="PROSITE" id="PS00643">
    <property type="entry name" value="COMPLEX1_75K_3"/>
    <property type="match status" value="1"/>
</dbReference>
<dbReference type="GO" id="GO:1990204">
    <property type="term" value="C:oxidoreductase complex"/>
    <property type="evidence" value="ECO:0007669"/>
    <property type="project" value="UniProtKB-ARBA"/>
</dbReference>
<dbReference type="GO" id="GO:0016651">
    <property type="term" value="F:oxidoreductase activity, acting on NAD(P)H"/>
    <property type="evidence" value="ECO:0007669"/>
    <property type="project" value="InterPro"/>
</dbReference>
<dbReference type="GO" id="GO:0051537">
    <property type="term" value="F:2 iron, 2 sulfur cluster binding"/>
    <property type="evidence" value="ECO:0007669"/>
    <property type="project" value="UniProtKB-UniRule"/>
</dbReference>
<organism evidence="17 18">
    <name type="scientific">Thioalbus denitrificans</name>
    <dbReference type="NCBI Taxonomy" id="547122"/>
    <lineage>
        <taxon>Bacteria</taxon>
        <taxon>Pseudomonadati</taxon>
        <taxon>Pseudomonadota</taxon>
        <taxon>Gammaproteobacteria</taxon>
        <taxon>Chromatiales</taxon>
        <taxon>Ectothiorhodospiraceae</taxon>
        <taxon>Thioalbus</taxon>
    </lineage>
</organism>
<keyword evidence="18" id="KW-1185">Reference proteome</keyword>
<dbReference type="CDD" id="cd00207">
    <property type="entry name" value="fer2"/>
    <property type="match status" value="1"/>
</dbReference>
<evidence type="ECO:0000259" key="15">
    <source>
        <dbReference type="PROSITE" id="PS51669"/>
    </source>
</evidence>
<keyword evidence="6 13" id="KW-0479">Metal-binding</keyword>
<evidence type="ECO:0000256" key="12">
    <source>
        <dbReference type="ARBA" id="ARBA00047712"/>
    </source>
</evidence>
<comment type="caution">
    <text evidence="17">The sequence shown here is derived from an EMBL/GenBank/DDBJ whole genome shotgun (WGS) entry which is preliminary data.</text>
</comment>
<name>A0A369C979_9GAMM</name>
<evidence type="ECO:0000259" key="16">
    <source>
        <dbReference type="PROSITE" id="PS51839"/>
    </source>
</evidence>
<evidence type="ECO:0000256" key="4">
    <source>
        <dbReference type="ARBA" id="ARBA00022714"/>
    </source>
</evidence>
<accession>A0A369C979</accession>
<evidence type="ECO:0000256" key="13">
    <source>
        <dbReference type="RuleBase" id="RU003525"/>
    </source>
</evidence>
<dbReference type="PANTHER" id="PTHR43105:SF13">
    <property type="entry name" value="NADH-UBIQUINONE OXIDOREDUCTASE 75 KDA SUBUNIT, MITOCHONDRIAL"/>
    <property type="match status" value="1"/>
</dbReference>
<dbReference type="Gene3D" id="3.10.20.740">
    <property type="match status" value="1"/>
</dbReference>
<evidence type="ECO:0000256" key="7">
    <source>
        <dbReference type="ARBA" id="ARBA00022967"/>
    </source>
</evidence>
<evidence type="ECO:0000256" key="10">
    <source>
        <dbReference type="ARBA" id="ARBA00023027"/>
    </source>
</evidence>
<dbReference type="Gene3D" id="3.40.50.740">
    <property type="match status" value="2"/>
</dbReference>
<dbReference type="SUPFAM" id="SSF53706">
    <property type="entry name" value="Formate dehydrogenase/DMSO reductase, domains 1-3"/>
    <property type="match status" value="1"/>
</dbReference>
<dbReference type="InterPro" id="IPR054351">
    <property type="entry name" value="NADH_UbQ_OxRdtase_ferredoxin"/>
</dbReference>
<dbReference type="SMART" id="SM00929">
    <property type="entry name" value="NADH-G_4Fe-4S_3"/>
    <property type="match status" value="1"/>
</dbReference>
<dbReference type="GO" id="GO:0008137">
    <property type="term" value="F:NADH dehydrogenase (ubiquinone) activity"/>
    <property type="evidence" value="ECO:0007669"/>
    <property type="project" value="UniProtKB-UniRule"/>
</dbReference>
<dbReference type="SUPFAM" id="SSF50692">
    <property type="entry name" value="ADC-like"/>
    <property type="match status" value="1"/>
</dbReference>
<evidence type="ECO:0000256" key="5">
    <source>
        <dbReference type="ARBA" id="ARBA00022719"/>
    </source>
</evidence>
<dbReference type="Gene3D" id="2.40.40.20">
    <property type="match status" value="1"/>
</dbReference>
<dbReference type="EMBL" id="QPJY01000007">
    <property type="protein sequence ID" value="RCX28344.1"/>
    <property type="molecule type" value="Genomic_DNA"/>
</dbReference>
<reference evidence="17 18" key="1">
    <citation type="submission" date="2018-07" db="EMBL/GenBank/DDBJ databases">
        <title>Genomic Encyclopedia of Type Strains, Phase IV (KMG-IV): sequencing the most valuable type-strain genomes for metagenomic binning, comparative biology and taxonomic classification.</title>
        <authorList>
            <person name="Goeker M."/>
        </authorList>
    </citation>
    <scope>NUCLEOTIDE SEQUENCE [LARGE SCALE GENOMIC DNA]</scope>
    <source>
        <strain evidence="17 18">DSM 26407</strain>
    </source>
</reference>
<evidence type="ECO:0000256" key="8">
    <source>
        <dbReference type="ARBA" id="ARBA00023004"/>
    </source>
</evidence>
<dbReference type="CDD" id="cd02775">
    <property type="entry name" value="MopB_CT"/>
    <property type="match status" value="1"/>
</dbReference>
<dbReference type="SUPFAM" id="SSF54292">
    <property type="entry name" value="2Fe-2S ferredoxin-like"/>
    <property type="match status" value="1"/>
</dbReference>
<keyword evidence="8 13" id="KW-0408">Iron</keyword>
<dbReference type="Pfam" id="PF13510">
    <property type="entry name" value="Fer2_4"/>
    <property type="match status" value="1"/>
</dbReference>
<evidence type="ECO:0000256" key="6">
    <source>
        <dbReference type="ARBA" id="ARBA00022723"/>
    </source>
</evidence>
<dbReference type="EC" id="7.1.1.-" evidence="13"/>
<feature type="domain" description="4Fe-4S Mo/W bis-MGD-type" evidence="15">
    <location>
        <begin position="217"/>
        <end position="273"/>
    </location>
</feature>
<keyword evidence="7 13" id="KW-1278">Translocase</keyword>
<evidence type="ECO:0000256" key="1">
    <source>
        <dbReference type="ARBA" id="ARBA00001966"/>
    </source>
</evidence>
<dbReference type="Pfam" id="PF10588">
    <property type="entry name" value="NADH-G_4Fe-4S_3"/>
    <property type="match status" value="1"/>
</dbReference>
<comment type="similarity">
    <text evidence="2 13">Belongs to the complex I 75 kDa subunit family.</text>
</comment>
<dbReference type="PROSITE" id="PS51669">
    <property type="entry name" value="4FE4S_MOW_BIS_MGD"/>
    <property type="match status" value="1"/>
</dbReference>
<dbReference type="Pfam" id="PF00384">
    <property type="entry name" value="Molybdopterin"/>
    <property type="match status" value="1"/>
</dbReference>
<dbReference type="RefSeq" id="WP_114280284.1">
    <property type="nucleotide sequence ID" value="NZ_QPJY01000007.1"/>
</dbReference>
<dbReference type="GO" id="GO:0051539">
    <property type="term" value="F:4 iron, 4 sulfur cluster binding"/>
    <property type="evidence" value="ECO:0007669"/>
    <property type="project" value="UniProtKB-KW"/>
</dbReference>
<evidence type="ECO:0000313" key="17">
    <source>
        <dbReference type="EMBL" id="RCX28344.1"/>
    </source>
</evidence>
<dbReference type="FunFam" id="3.30.70.20:FF:000002">
    <property type="entry name" value="NADH-ubiquinone oxidoreductase 75 kDa subunit"/>
    <property type="match status" value="1"/>
</dbReference>
<evidence type="ECO:0000313" key="18">
    <source>
        <dbReference type="Proteomes" id="UP000252707"/>
    </source>
</evidence>
<protein>
    <recommendedName>
        <fullName evidence="13">NADH-quinone oxidoreductase</fullName>
        <ecNumber evidence="13">7.1.1.-</ecNumber>
    </recommendedName>
</protein>
<keyword evidence="10 13" id="KW-0520">NAD</keyword>
<dbReference type="PROSITE" id="PS51839">
    <property type="entry name" value="4FE4S_HC3"/>
    <property type="match status" value="1"/>
</dbReference>
<feature type="domain" description="2Fe-2S ferredoxin-type" evidence="14">
    <location>
        <begin position="2"/>
        <end position="80"/>
    </location>
</feature>
<dbReference type="Pfam" id="PF22117">
    <property type="entry name" value="Fer4_Nqo3"/>
    <property type="match status" value="1"/>
</dbReference>
<feature type="domain" description="4Fe-4S His(Cys)3-ligated-type" evidence="16">
    <location>
        <begin position="80"/>
        <end position="119"/>
    </location>
</feature>
<dbReference type="NCBIfam" id="TIGR01973">
    <property type="entry name" value="NuoG"/>
    <property type="match status" value="1"/>
</dbReference>
<comment type="subunit">
    <text evidence="11">Composed of 13 different subunits. Subunits NuoCD, E, F, and G constitute the peripheral sector of the complex.</text>
</comment>
<dbReference type="InterPro" id="IPR036010">
    <property type="entry name" value="2Fe-2S_ferredoxin-like_sf"/>
</dbReference>
<comment type="catalytic activity">
    <reaction evidence="12 13">
        <text>a quinone + NADH + 5 H(+)(in) = a quinol + NAD(+) + 4 H(+)(out)</text>
        <dbReference type="Rhea" id="RHEA:57888"/>
        <dbReference type="ChEBI" id="CHEBI:15378"/>
        <dbReference type="ChEBI" id="CHEBI:24646"/>
        <dbReference type="ChEBI" id="CHEBI:57540"/>
        <dbReference type="ChEBI" id="CHEBI:57945"/>
        <dbReference type="ChEBI" id="CHEBI:132124"/>
    </reaction>
</comment>
<evidence type="ECO:0000256" key="2">
    <source>
        <dbReference type="ARBA" id="ARBA00005404"/>
    </source>
</evidence>
<dbReference type="PROSITE" id="PS00641">
    <property type="entry name" value="COMPLEX1_75K_1"/>
    <property type="match status" value="1"/>
</dbReference>
<dbReference type="GO" id="GO:0046872">
    <property type="term" value="F:metal ion binding"/>
    <property type="evidence" value="ECO:0007669"/>
    <property type="project" value="UniProtKB-UniRule"/>
</dbReference>
<dbReference type="Gene3D" id="3.40.228.10">
    <property type="entry name" value="Dimethylsulfoxide Reductase, domain 2"/>
    <property type="match status" value="1"/>
</dbReference>
<dbReference type="InterPro" id="IPR019574">
    <property type="entry name" value="NADH_UbQ_OxRdtase_Gsu_4Fe4S-bd"/>
</dbReference>
<keyword evidence="9 13" id="KW-0411">Iron-sulfur</keyword>
<dbReference type="PROSITE" id="PS51085">
    <property type="entry name" value="2FE2S_FER_2"/>
    <property type="match status" value="1"/>
</dbReference>
<keyword evidence="5 13" id="KW-0874">Quinone</keyword>
<proteinExistence type="inferred from homology"/>
<dbReference type="GO" id="GO:0048038">
    <property type="term" value="F:quinone binding"/>
    <property type="evidence" value="ECO:0007669"/>
    <property type="project" value="UniProtKB-UniRule"/>
</dbReference>
<dbReference type="FunFam" id="3.10.20.740:FF:000001">
    <property type="entry name" value="NADH-quinone oxidoreductase subunit G"/>
    <property type="match status" value="1"/>
</dbReference>
<dbReference type="GO" id="GO:0043546">
    <property type="term" value="F:molybdopterin cofactor binding"/>
    <property type="evidence" value="ECO:0007669"/>
    <property type="project" value="InterPro"/>
</dbReference>
<dbReference type="InterPro" id="IPR006656">
    <property type="entry name" value="Mopterin_OxRdtase"/>
</dbReference>
<evidence type="ECO:0000256" key="3">
    <source>
        <dbReference type="ARBA" id="ARBA00022485"/>
    </source>
</evidence>
<sequence>MSKVKIEINGIPLEVEQGMMVIEAADQVGITIPRFCYHKKLSVAANCRMCLVEVERAPKPLPACATPVSEGMKVFTDSPRAIAAQKAVMEFLLINHPLDCPICDQGGECELQDVAVGYGGDVSRFSEGKRVVKDKDIGPLIATDMTRCIHCTRCVRFGAEIAGVRELGATGRGEHTEIGTYVARTVASELSGNVIDLCPVGALTSRPFRYQARAWELRQHPSVAPHDCVGSNLWVHTRRGEVLRAVPRENEAVNEVWLSDRDRFGYEGLNHPERLRRPLQRGADGQWREVDWDTALTAAATGLKQVLEQHGAGRLGALVSPSSTVEELYLAQAVIRGLGGRNIDHRLRQSSFEDQDRAPLFPWLGQAIADLEAVDAALVVGANLRKEQPLIAHRLRKAALRGADITFLSGVDHEQTFPATTLAAAPDTWTHTLAGIARAALEAGTAPRPEGLPQLVSETAADDMHRELAARLAQAGSATVLLGVQAMAHPDLHLLRCLASVISELTGARLGYLTEGANGAGAWLAGAVPHREPGGKALSEPGLDAGAMREAGLRGWLLLGVEPGRDCADPAATAAAVAGAEFVLALSAYAGADLLQHAHLILPVTPFTETAGTFVNAEGRWQSFGGVAPPLGEARPGWKVLRVLGNLLGLQGFDYDSAEEVLAAVRAAVGEPQPSNQLAWRCPPGLPAPGAEPVRLGEVPLYAVDAIVRRAAALQRTADARAAACVRIAPALAERLGLTGAERVTVRQGEGSATLPLVVDPRVADRVVVVPAGLAETAALGASYGPVTLERG</sequence>
<keyword evidence="4 13" id="KW-0001">2Fe-2S</keyword>
<dbReference type="GO" id="GO:0042773">
    <property type="term" value="P:ATP synthesis coupled electron transport"/>
    <property type="evidence" value="ECO:0007669"/>
    <property type="project" value="InterPro"/>
</dbReference>
<dbReference type="SUPFAM" id="SSF54862">
    <property type="entry name" value="4Fe-4S ferredoxins"/>
    <property type="match status" value="1"/>
</dbReference>
<dbReference type="Pfam" id="PF01568">
    <property type="entry name" value="Molydop_binding"/>
    <property type="match status" value="1"/>
</dbReference>
<dbReference type="GO" id="GO:0016020">
    <property type="term" value="C:membrane"/>
    <property type="evidence" value="ECO:0007669"/>
    <property type="project" value="InterPro"/>
</dbReference>
<dbReference type="InterPro" id="IPR006963">
    <property type="entry name" value="Mopterin_OxRdtase_4Fe-4S_dom"/>
</dbReference>
<comment type="function">
    <text evidence="13">NDH-1 shuttles electrons from NADH, via FMN and iron-sulfur (Fe-S) centers, to quinones in the respiratory chain. Couples the redox reaction to proton translocation (for every two electrons transferred, four hydrogen ions are translocated across the cytoplasmic membrane), and thus conserves the redox energy in a proton gradient.</text>
</comment>
<dbReference type="InterPro" id="IPR010228">
    <property type="entry name" value="NADH_UbQ_OxRdtase_Gsu"/>
</dbReference>
<gene>
    <name evidence="17" type="ORF">DFQ59_10789</name>
</gene>
<evidence type="ECO:0000256" key="9">
    <source>
        <dbReference type="ARBA" id="ARBA00023014"/>
    </source>
</evidence>
<dbReference type="Proteomes" id="UP000252707">
    <property type="component" value="Unassembled WGS sequence"/>
</dbReference>
<keyword evidence="3 13" id="KW-0004">4Fe-4S</keyword>
<dbReference type="InterPro" id="IPR006657">
    <property type="entry name" value="MoPterin_dinucl-bd_dom"/>
</dbReference>
<dbReference type="Pfam" id="PF22151">
    <property type="entry name" value="Fer4_NDSU1"/>
    <property type="match status" value="1"/>
</dbReference>
<dbReference type="InterPro" id="IPR000283">
    <property type="entry name" value="NADH_UbQ_OxRdtase_75kDa_su_CS"/>
</dbReference>
<comment type="cofactor">
    <cofactor evidence="1 13">
        <name>[4Fe-4S] cluster</name>
        <dbReference type="ChEBI" id="CHEBI:49883"/>
    </cofactor>
</comment>
<dbReference type="PANTHER" id="PTHR43105">
    <property type="entry name" value="RESPIRATORY NITRATE REDUCTASE"/>
    <property type="match status" value="1"/>
</dbReference>